<dbReference type="SMART" id="SM00320">
    <property type="entry name" value="WD40"/>
    <property type="match status" value="11"/>
</dbReference>
<dbReference type="Proteomes" id="UP000738359">
    <property type="component" value="Unassembled WGS sequence"/>
</dbReference>
<dbReference type="FunFam" id="2.130.10.10:FF:000938">
    <property type="entry name" value="Probable periodic tryptophan protein PWP2"/>
    <property type="match status" value="1"/>
</dbReference>
<feature type="repeat" description="WD" evidence="5">
    <location>
        <begin position="464"/>
        <end position="497"/>
    </location>
</feature>
<evidence type="ECO:0000256" key="2">
    <source>
        <dbReference type="ARBA" id="ARBA00022553"/>
    </source>
</evidence>
<evidence type="ECO:0000256" key="4">
    <source>
        <dbReference type="ARBA" id="ARBA00022737"/>
    </source>
</evidence>
<dbReference type="Pfam" id="PF00400">
    <property type="entry name" value="WD40"/>
    <property type="match status" value="6"/>
</dbReference>
<dbReference type="CDD" id="cd00200">
    <property type="entry name" value="WD40"/>
    <property type="match status" value="1"/>
</dbReference>
<dbReference type="PANTHER" id="PTHR19858:SF0">
    <property type="entry name" value="PERIODIC TRYPTOPHAN PROTEIN 2 HOMOLOG"/>
    <property type="match status" value="1"/>
</dbReference>
<dbReference type="GO" id="GO:0000028">
    <property type="term" value="P:ribosomal small subunit assembly"/>
    <property type="evidence" value="ECO:0007669"/>
    <property type="project" value="TreeGrafter"/>
</dbReference>
<accession>A0A9P6JF66</accession>
<feature type="repeat" description="WD" evidence="5">
    <location>
        <begin position="140"/>
        <end position="172"/>
    </location>
</feature>
<dbReference type="AlphaFoldDB" id="A0A9P6JF66"/>
<sequence length="799" mass="90345">MKSDFKFSNLCGTVYKQGNLIFTPDGNSVLSPVGNRLTVFDLVNNKSVTFPYENRKNIDRIALSPNSTLLISVDEDGRALLVNYNRQIVLHHFNFKSKVYDLQFSPNGKYFAVTHGKQIQLWKTPGYHREFTPIILHRTYTGHYDEVTSITWSPDSKYFLTTSKDMSARVYSANPTEGFTPFTLSGHRDSVVGAWWSKEQDTIYTISKDGALFEWRHQLIKPKDAEESDDENSMDVDQGARRWSAVQRHFFFQDHAKVVCAAYHAASAMIVVGFSNGVFGIWELPSFNNIHTLSISQKKIDSVTINKTGEWLAFGASKLGQLLVWEWQSESYVLKQQGHFYDMNCLSYSTDGQSVVTGGDDGKVKVWNTVSGFCFVTFSEHSSRVSATEFAKNGQVVFSASLDGTVRAYDLVRYRNFRTFTSPTPVQFSSLAVDPSGEIVCAGAQNTFEIYVWSVQTGKLLDILAGHTAPISCLAFSPTAQFLASSSWDRSIRTWDVFGRGKSVESFTHMSEVLALAFRPDGKELCGSTLDGQLSFWDVDSGNSKYVCIYDIKANILVKKWQISKNLSFDGTLEFLNSKNMTEAGAMDLIEDDDDMSDLEDRQDNALPGTKDLSKRNVRPEIRTKAVRFSPTGRSWAAASTEGLLIYSLDDTLMFDPFDLEIDITPETILETLEERDYLKALVMAFRLNERQYIQRCYEAIPPADVKLVARQLPTKYLERLMKFIASHMEDSPHLEFHLIWCTSLLISHGKYLKDHSGEFLTVFRGLQKGVGKLHEDLAKVCNDNTYTLEYLMSQAEKN</sequence>
<keyword evidence="8" id="KW-1185">Reference proteome</keyword>
<dbReference type="InterPro" id="IPR007148">
    <property type="entry name" value="SSU_processome_Utp12"/>
</dbReference>
<dbReference type="PANTHER" id="PTHR19858">
    <property type="entry name" value="WD40 REPEAT PROTEIN"/>
    <property type="match status" value="1"/>
</dbReference>
<gene>
    <name evidence="7" type="ORF">BGZ70_008388</name>
</gene>
<dbReference type="SUPFAM" id="SSF50978">
    <property type="entry name" value="WD40 repeat-like"/>
    <property type="match status" value="2"/>
</dbReference>
<evidence type="ECO:0000313" key="8">
    <source>
        <dbReference type="Proteomes" id="UP000738359"/>
    </source>
</evidence>
<name>A0A9P6JF66_MORAP</name>
<evidence type="ECO:0000256" key="5">
    <source>
        <dbReference type="PROSITE-ProRule" id="PRU00221"/>
    </source>
</evidence>
<feature type="repeat" description="WD" evidence="5">
    <location>
        <begin position="378"/>
        <end position="419"/>
    </location>
</feature>
<dbReference type="InterPro" id="IPR001680">
    <property type="entry name" value="WD40_rpt"/>
</dbReference>
<evidence type="ECO:0000256" key="1">
    <source>
        <dbReference type="ARBA" id="ARBA00010226"/>
    </source>
</evidence>
<organism evidence="7 8">
    <name type="scientific">Mortierella alpina</name>
    <name type="common">Oleaginous fungus</name>
    <name type="synonym">Mortierella renispora</name>
    <dbReference type="NCBI Taxonomy" id="64518"/>
    <lineage>
        <taxon>Eukaryota</taxon>
        <taxon>Fungi</taxon>
        <taxon>Fungi incertae sedis</taxon>
        <taxon>Mucoromycota</taxon>
        <taxon>Mortierellomycotina</taxon>
        <taxon>Mortierellomycetes</taxon>
        <taxon>Mortierellales</taxon>
        <taxon>Mortierellaceae</taxon>
        <taxon>Mortierella</taxon>
    </lineage>
</organism>
<dbReference type="InterPro" id="IPR019775">
    <property type="entry name" value="WD40_repeat_CS"/>
</dbReference>
<comment type="caution">
    <text evidence="7">The sequence shown here is derived from an EMBL/GenBank/DDBJ whole genome shotgun (WGS) entry which is preliminary data.</text>
</comment>
<dbReference type="PROSITE" id="PS00678">
    <property type="entry name" value="WD_REPEATS_1"/>
    <property type="match status" value="2"/>
</dbReference>
<feature type="repeat" description="WD" evidence="5">
    <location>
        <begin position="336"/>
        <end position="368"/>
    </location>
</feature>
<dbReference type="PROSITE" id="PS50082">
    <property type="entry name" value="WD_REPEATS_2"/>
    <property type="match status" value="5"/>
</dbReference>
<dbReference type="PROSITE" id="PS50294">
    <property type="entry name" value="WD_REPEATS_REGION"/>
    <property type="match status" value="5"/>
</dbReference>
<dbReference type="Pfam" id="PF04003">
    <property type="entry name" value="Utp12"/>
    <property type="match status" value="1"/>
</dbReference>
<dbReference type="GO" id="GO:0034388">
    <property type="term" value="C:Pwp2p-containing subcomplex of 90S preribosome"/>
    <property type="evidence" value="ECO:0007669"/>
    <property type="project" value="TreeGrafter"/>
</dbReference>
<keyword evidence="4" id="KW-0677">Repeat</keyword>
<dbReference type="Gene3D" id="2.130.10.10">
    <property type="entry name" value="YVTN repeat-like/Quinoprotein amine dehydrogenase"/>
    <property type="match status" value="3"/>
</dbReference>
<protein>
    <recommendedName>
        <fullName evidence="6">Small-subunit processome Utp12 domain-containing protein</fullName>
    </recommendedName>
</protein>
<dbReference type="InterPro" id="IPR015943">
    <property type="entry name" value="WD40/YVTN_repeat-like_dom_sf"/>
</dbReference>
<proteinExistence type="inferred from homology"/>
<dbReference type="FunFam" id="2.130.10.10:FF:000602">
    <property type="entry name" value="Periodic tryptophan protein 2"/>
    <property type="match status" value="1"/>
</dbReference>
<keyword evidence="3 5" id="KW-0853">WD repeat</keyword>
<comment type="similarity">
    <text evidence="1">Belongs to the WD repeat PWP2 family.</text>
</comment>
<evidence type="ECO:0000259" key="6">
    <source>
        <dbReference type="Pfam" id="PF04003"/>
    </source>
</evidence>
<dbReference type="GO" id="GO:0000462">
    <property type="term" value="P:maturation of SSU-rRNA from tricistronic rRNA transcript (SSU-rRNA, 5.8S rRNA, LSU-rRNA)"/>
    <property type="evidence" value="ECO:0007669"/>
    <property type="project" value="TreeGrafter"/>
</dbReference>
<reference evidence="7" key="1">
    <citation type="journal article" date="2020" name="Fungal Divers.">
        <title>Resolving the Mortierellaceae phylogeny through synthesis of multi-gene phylogenetics and phylogenomics.</title>
        <authorList>
            <person name="Vandepol N."/>
            <person name="Liber J."/>
            <person name="Desiro A."/>
            <person name="Na H."/>
            <person name="Kennedy M."/>
            <person name="Barry K."/>
            <person name="Grigoriev I.V."/>
            <person name="Miller A.N."/>
            <person name="O'Donnell K."/>
            <person name="Stajich J.E."/>
            <person name="Bonito G."/>
        </authorList>
    </citation>
    <scope>NUCLEOTIDE SEQUENCE</scope>
    <source>
        <strain evidence="7">CK1249</strain>
    </source>
</reference>
<dbReference type="InterPro" id="IPR027145">
    <property type="entry name" value="PWP2"/>
</dbReference>
<evidence type="ECO:0000313" key="7">
    <source>
        <dbReference type="EMBL" id="KAF9968757.1"/>
    </source>
</evidence>
<dbReference type="OrthoDB" id="3142434at2759"/>
<feature type="repeat" description="WD" evidence="5">
    <location>
        <begin position="506"/>
        <end position="547"/>
    </location>
</feature>
<keyword evidence="2" id="KW-0597">Phosphoprotein</keyword>
<feature type="domain" description="Small-subunit processome Utp12" evidence="6">
    <location>
        <begin position="689"/>
        <end position="793"/>
    </location>
</feature>
<evidence type="ECO:0000256" key="3">
    <source>
        <dbReference type="ARBA" id="ARBA00022574"/>
    </source>
</evidence>
<dbReference type="InterPro" id="IPR036322">
    <property type="entry name" value="WD40_repeat_dom_sf"/>
</dbReference>
<dbReference type="GO" id="GO:0032040">
    <property type="term" value="C:small-subunit processome"/>
    <property type="evidence" value="ECO:0007669"/>
    <property type="project" value="TreeGrafter"/>
</dbReference>
<dbReference type="EMBL" id="JAAAHY010000006">
    <property type="protein sequence ID" value="KAF9968757.1"/>
    <property type="molecule type" value="Genomic_DNA"/>
</dbReference>